<dbReference type="GO" id="GO:0016301">
    <property type="term" value="F:kinase activity"/>
    <property type="evidence" value="ECO:0007669"/>
    <property type="project" value="UniProtKB-KW"/>
</dbReference>
<dbReference type="InterPro" id="IPR052922">
    <property type="entry name" value="Cytidylate_Kinase-2"/>
</dbReference>
<reference evidence="1" key="1">
    <citation type="submission" date="2020-08" db="EMBL/GenBank/DDBJ databases">
        <title>Genome public.</title>
        <authorList>
            <person name="Liu C."/>
            <person name="Sun Q."/>
        </authorList>
    </citation>
    <scope>NUCLEOTIDE SEQUENCE</scope>
    <source>
        <strain evidence="1">BX7</strain>
    </source>
</reference>
<keyword evidence="2" id="KW-1185">Reference proteome</keyword>
<evidence type="ECO:0000313" key="1">
    <source>
        <dbReference type="EMBL" id="MBC8535083.1"/>
    </source>
</evidence>
<proteinExistence type="predicted"/>
<dbReference type="SUPFAM" id="SSF52540">
    <property type="entry name" value="P-loop containing nucleoside triphosphate hydrolases"/>
    <property type="match status" value="1"/>
</dbReference>
<organism evidence="1 2">
    <name type="scientific">Feifania hominis</name>
    <dbReference type="NCBI Taxonomy" id="2763660"/>
    <lineage>
        <taxon>Bacteria</taxon>
        <taxon>Bacillati</taxon>
        <taxon>Bacillota</taxon>
        <taxon>Clostridia</taxon>
        <taxon>Eubacteriales</taxon>
        <taxon>Feifaniaceae</taxon>
        <taxon>Feifania</taxon>
    </lineage>
</organism>
<dbReference type="EMBL" id="JACRSP010000001">
    <property type="protein sequence ID" value="MBC8535083.1"/>
    <property type="molecule type" value="Genomic_DNA"/>
</dbReference>
<keyword evidence="1" id="KW-0418">Kinase</keyword>
<dbReference type="PANTHER" id="PTHR37816">
    <property type="entry name" value="YALI0E33011P"/>
    <property type="match status" value="1"/>
</dbReference>
<name>A0A926HT95_9FIRM</name>
<accession>A0A926HT95</accession>
<protein>
    <submittedName>
        <fullName evidence="1">Adenylate kinase</fullName>
    </submittedName>
</protein>
<dbReference type="Proteomes" id="UP000620366">
    <property type="component" value="Unassembled WGS sequence"/>
</dbReference>
<comment type="caution">
    <text evidence="1">The sequence shown here is derived from an EMBL/GenBank/DDBJ whole genome shotgun (WGS) entry which is preliminary data.</text>
</comment>
<dbReference type="RefSeq" id="WP_249298692.1">
    <property type="nucleotide sequence ID" value="NZ_JACRSP010000001.1"/>
</dbReference>
<evidence type="ECO:0000313" key="2">
    <source>
        <dbReference type="Proteomes" id="UP000620366"/>
    </source>
</evidence>
<gene>
    <name evidence="1" type="ORF">H8695_00025</name>
</gene>
<dbReference type="PANTHER" id="PTHR37816:SF3">
    <property type="entry name" value="MODULATES DNA TOPOLOGY"/>
    <property type="match status" value="1"/>
</dbReference>
<dbReference type="InterPro" id="IPR027417">
    <property type="entry name" value="P-loop_NTPase"/>
</dbReference>
<dbReference type="Gene3D" id="3.40.50.300">
    <property type="entry name" value="P-loop containing nucleotide triphosphate hydrolases"/>
    <property type="match status" value="1"/>
</dbReference>
<keyword evidence="1" id="KW-0808">Transferase</keyword>
<sequence length="164" mass="19102">MQKVIVIGCPGAGKSTFARRLRDTTALPLHYLDMLWHRPDRTTVSADEFDRQLAGIVRGDRWIVDGNYLRTLEMRLRACDTVFLLDIPLEDCLLGAASRIGKKREDMPWVETAFDGEFRQWILDFCEDQLPRIYELLEEYRKGREIIVFKSREQADAYLATAFL</sequence>
<dbReference type="AlphaFoldDB" id="A0A926HT95"/>